<sequence length="319" mass="34938">MEELDSMWYQESVDELHVKLQYSTIELESVKMKASEQLRRHREDVKNLLNLLKIAYQQRDEARDQLQKLLNKFMASSPNDLLRAPHYTQLGSPLFTHAKANSSITESNSLNSLSDTYNHQSHGSSPVDSFFDAATSPEFSSINMADSSKMRIVNQPLFQEYKGSMSSGLVSSGVNKNDPAIALIDAIAKGKPLPEKGKLLQAVIEAGPLLQTILITGPLPRWRNPPPLQPLKLPPVSIKGCNADNVNQNPKPVPNPNSIAQKPLNSSHIQMSRGHPHLCSTSMLNFSSSAPGSGVGTVTLTASAAVSTQVPTVKRQRIQ</sequence>
<evidence type="ECO:0000256" key="1">
    <source>
        <dbReference type="SAM" id="Coils"/>
    </source>
</evidence>
<dbReference type="PANTHER" id="PTHR33431">
    <property type="entry name" value="ENABLED-LIKE PROTEIN (DUF1635)"/>
    <property type="match status" value="1"/>
</dbReference>
<protein>
    <recommendedName>
        <fullName evidence="4">TOX high mobility group box family member 4-A</fullName>
    </recommendedName>
</protein>
<dbReference type="InterPro" id="IPR012862">
    <property type="entry name" value="DUF1635"/>
</dbReference>
<evidence type="ECO:0008006" key="4">
    <source>
        <dbReference type="Google" id="ProtNLM"/>
    </source>
</evidence>
<proteinExistence type="predicted"/>
<dbReference type="Pfam" id="PF07795">
    <property type="entry name" value="DUF1635"/>
    <property type="match status" value="1"/>
</dbReference>
<evidence type="ECO:0000313" key="3">
    <source>
        <dbReference type="Proteomes" id="UP001054252"/>
    </source>
</evidence>
<dbReference type="Proteomes" id="UP001054252">
    <property type="component" value="Unassembled WGS sequence"/>
</dbReference>
<gene>
    <name evidence="2" type="ORF">SLEP1_g19857</name>
</gene>
<organism evidence="2 3">
    <name type="scientific">Rubroshorea leprosula</name>
    <dbReference type="NCBI Taxonomy" id="152421"/>
    <lineage>
        <taxon>Eukaryota</taxon>
        <taxon>Viridiplantae</taxon>
        <taxon>Streptophyta</taxon>
        <taxon>Embryophyta</taxon>
        <taxon>Tracheophyta</taxon>
        <taxon>Spermatophyta</taxon>
        <taxon>Magnoliopsida</taxon>
        <taxon>eudicotyledons</taxon>
        <taxon>Gunneridae</taxon>
        <taxon>Pentapetalae</taxon>
        <taxon>rosids</taxon>
        <taxon>malvids</taxon>
        <taxon>Malvales</taxon>
        <taxon>Dipterocarpaceae</taxon>
        <taxon>Rubroshorea</taxon>
    </lineage>
</organism>
<name>A0AAV5J6M9_9ROSI</name>
<dbReference type="AlphaFoldDB" id="A0AAV5J6M9"/>
<dbReference type="PANTHER" id="PTHR33431:SF12">
    <property type="entry name" value="HIGH MOBILITY GROUP BOX PROTEIN, PUTATIVE (DUF1635)-RELATED"/>
    <property type="match status" value="1"/>
</dbReference>
<feature type="coiled-coil region" evidence="1">
    <location>
        <begin position="31"/>
        <end position="72"/>
    </location>
</feature>
<evidence type="ECO:0000313" key="2">
    <source>
        <dbReference type="EMBL" id="GKV08188.1"/>
    </source>
</evidence>
<accession>A0AAV5J6M9</accession>
<comment type="caution">
    <text evidence="2">The sequence shown here is derived from an EMBL/GenBank/DDBJ whole genome shotgun (WGS) entry which is preliminary data.</text>
</comment>
<reference evidence="2 3" key="1">
    <citation type="journal article" date="2021" name="Commun. Biol.">
        <title>The genome of Shorea leprosula (Dipterocarpaceae) highlights the ecological relevance of drought in aseasonal tropical rainforests.</title>
        <authorList>
            <person name="Ng K.K.S."/>
            <person name="Kobayashi M.J."/>
            <person name="Fawcett J.A."/>
            <person name="Hatakeyama M."/>
            <person name="Paape T."/>
            <person name="Ng C.H."/>
            <person name="Ang C.C."/>
            <person name="Tnah L.H."/>
            <person name="Lee C.T."/>
            <person name="Nishiyama T."/>
            <person name="Sese J."/>
            <person name="O'Brien M.J."/>
            <person name="Copetti D."/>
            <person name="Mohd Noor M.I."/>
            <person name="Ong R.C."/>
            <person name="Putra M."/>
            <person name="Sireger I.Z."/>
            <person name="Indrioko S."/>
            <person name="Kosugi Y."/>
            <person name="Izuno A."/>
            <person name="Isagi Y."/>
            <person name="Lee S.L."/>
            <person name="Shimizu K.K."/>
        </authorList>
    </citation>
    <scope>NUCLEOTIDE SEQUENCE [LARGE SCALE GENOMIC DNA]</scope>
    <source>
        <strain evidence="2">214</strain>
    </source>
</reference>
<keyword evidence="1" id="KW-0175">Coiled coil</keyword>
<dbReference type="EMBL" id="BPVZ01000028">
    <property type="protein sequence ID" value="GKV08188.1"/>
    <property type="molecule type" value="Genomic_DNA"/>
</dbReference>
<keyword evidence="3" id="KW-1185">Reference proteome</keyword>